<reference evidence="1 2" key="1">
    <citation type="submission" date="2019-09" db="EMBL/GenBank/DDBJ databases">
        <authorList>
            <person name="Barrows A.R."/>
            <person name="Franco J.W."/>
            <person name="Javier C.J."/>
            <person name="Lucero K.A."/>
            <person name="Madrid E.R."/>
            <person name="Margerin I.A.R."/>
            <person name="Moore C.L."/>
            <person name="Neustel K.S."/>
            <person name="Ornellas N.W."/>
            <person name="Oshiro K."/>
            <person name="Severson C.G."/>
            <person name="Vavra L.H."/>
            <person name="Wilcer A."/>
            <person name="Donachie S.P."/>
            <person name="Reed F.A."/>
            <person name="Palecanda S."/>
            <person name="Chong R.A."/>
            <person name="Porter M.L."/>
            <person name="Washington J.M."/>
            <person name="Garlena R.A."/>
            <person name="Russell D.A."/>
            <person name="Pope W.H."/>
            <person name="Jacobs-Sera D."/>
            <person name="Hatfull G.F."/>
        </authorList>
    </citation>
    <scope>NUCLEOTIDE SEQUENCE [LARGE SCALE GENOMIC DNA]</scope>
</reference>
<evidence type="ECO:0000313" key="1">
    <source>
        <dbReference type="EMBL" id="QGH74555.1"/>
    </source>
</evidence>
<organism evidence="1 2">
    <name type="scientific">Arthrobacter phage Kuleana</name>
    <dbReference type="NCBI Taxonomy" id="2653270"/>
    <lineage>
        <taxon>Viruses</taxon>
        <taxon>Duplodnaviria</taxon>
        <taxon>Heunggongvirae</taxon>
        <taxon>Uroviricota</taxon>
        <taxon>Caudoviricetes</taxon>
        <taxon>Kuleanavirus</taxon>
        <taxon>Kuleanavirus kuleana</taxon>
    </lineage>
</organism>
<dbReference type="GeneID" id="55814244"/>
<sequence>MIELFRWFRRMGRTPDSFLALLIHARDVQEHEASVSAAFRAGLRVGLAHPEIAERYVATIEEEEGK</sequence>
<gene>
    <name evidence="1" type="primary">68</name>
    <name evidence="1" type="ORF">SEA_KULEANA_68</name>
</gene>
<name>A0A5Q2WDQ5_9CAUD</name>
<dbReference type="Proteomes" id="UP000394254">
    <property type="component" value="Segment"/>
</dbReference>
<keyword evidence="2" id="KW-1185">Reference proteome</keyword>
<accession>A0A5Q2WDQ5</accession>
<proteinExistence type="predicted"/>
<dbReference type="EMBL" id="MN484600">
    <property type="protein sequence ID" value="QGH74555.1"/>
    <property type="molecule type" value="Genomic_DNA"/>
</dbReference>
<evidence type="ECO:0000313" key="2">
    <source>
        <dbReference type="Proteomes" id="UP000394254"/>
    </source>
</evidence>
<dbReference type="KEGG" id="vg:55814244"/>
<dbReference type="RefSeq" id="YP_009884876.1">
    <property type="nucleotide sequence ID" value="NC_049473.1"/>
</dbReference>
<protein>
    <submittedName>
        <fullName evidence="1">Uncharacterized protein</fullName>
    </submittedName>
</protein>